<evidence type="ECO:0000313" key="4">
    <source>
        <dbReference type="Proteomes" id="UP000243542"/>
    </source>
</evidence>
<comment type="caution">
    <text evidence="3">The sequence shown here is derived from an EMBL/GenBank/DDBJ whole genome shotgun (WGS) entry which is preliminary data.</text>
</comment>
<dbReference type="SMART" id="SM00327">
    <property type="entry name" value="VWA"/>
    <property type="match status" value="1"/>
</dbReference>
<dbReference type="CDD" id="cd00198">
    <property type="entry name" value="vWFA"/>
    <property type="match status" value="1"/>
</dbReference>
<accession>A0A2A9G3N2</accession>
<evidence type="ECO:0000259" key="2">
    <source>
        <dbReference type="SMART" id="SM00327"/>
    </source>
</evidence>
<sequence>MTQLPEGYSYGPWHDGPDPLAPPADLREALDEIGRDVLEGASPRSALEELLRRGTGQTAGLDELTRRLWQRRSEIRRRHRLDGTLEEVQRLLREAVEAERRELFPDPDDEARFREAQLDALPPGTAAAVRELTEYDWRSDEARGKYAQIRDLLGREMLDARFEGMKQAMENAGPQDVERINQMLGDLNALLAAHAEGAADIGERFAEFMRQHGEFFPEHPQNVDELIDVLAARSAAAQRMLNSMSEEQRAELAELAQQAFGDPRLAPQLSALDAQLRALRPGEDWTSSERFRGQDPLGLGEGAQAMSDLAELDALAEQLGQSYPGARLEDIDLEALEAQLGLEAGVDARRLAELERELRRQGLFERAADGTLRLSPKALRRLGETALADVVSALRGKTGDRETESAGAAGEPTGASREWRFGDMQPWDVPRTVRNAVLRSAATGSRAVRLDVEDVEVVETEHRSRAAVALLVDTSWSMVQEGRWLPMKRTALALHQLISTRFRSDALQLITFGRYATPVELPELAGLEGTWEQGTNAHHALLLAGRHLRRHPDAQPVVLMVTDGEPTAHLEPDGAAEFAYPPEPRTLHKTLSEVDRLAKLGAAITVFRLGDDPRLAAFVDLIARRSGGRVVAPDLDGLGAAVVGDYLRTRRR</sequence>
<dbReference type="EMBL" id="PDJK01000001">
    <property type="protein sequence ID" value="PFG57410.1"/>
    <property type="molecule type" value="Genomic_DNA"/>
</dbReference>
<reference evidence="3 4" key="1">
    <citation type="submission" date="2017-10" db="EMBL/GenBank/DDBJ databases">
        <title>Sequencing the genomes of 1000 actinobacteria strains.</title>
        <authorList>
            <person name="Klenk H.-P."/>
        </authorList>
    </citation>
    <scope>NUCLEOTIDE SEQUENCE [LARGE SCALE GENOMIC DNA]</scope>
    <source>
        <strain evidence="3 4">DSM 46092</strain>
    </source>
</reference>
<feature type="region of interest" description="Disordered" evidence="1">
    <location>
        <begin position="1"/>
        <end position="22"/>
    </location>
</feature>
<organism evidence="3 4">
    <name type="scientific">Amycolatopsis sulphurea</name>
    <dbReference type="NCBI Taxonomy" id="76022"/>
    <lineage>
        <taxon>Bacteria</taxon>
        <taxon>Bacillati</taxon>
        <taxon>Actinomycetota</taxon>
        <taxon>Actinomycetes</taxon>
        <taxon>Pseudonocardiales</taxon>
        <taxon>Pseudonocardiaceae</taxon>
        <taxon>Amycolatopsis</taxon>
    </lineage>
</organism>
<dbReference type="SUPFAM" id="SSF53300">
    <property type="entry name" value="vWA-like"/>
    <property type="match status" value="1"/>
</dbReference>
<dbReference type="AlphaFoldDB" id="A0A2A9G3N2"/>
<dbReference type="Proteomes" id="UP000243542">
    <property type="component" value="Unassembled WGS sequence"/>
</dbReference>
<feature type="region of interest" description="Disordered" evidence="1">
    <location>
        <begin position="397"/>
        <end position="416"/>
    </location>
</feature>
<proteinExistence type="predicted"/>
<dbReference type="Gene3D" id="3.40.50.410">
    <property type="entry name" value="von Willebrand factor, type A domain"/>
    <property type="match status" value="1"/>
</dbReference>
<protein>
    <submittedName>
        <fullName evidence="3">Uncharacterized protein with von Willebrand factor type A (VWA) domain</fullName>
    </submittedName>
</protein>
<dbReference type="InterPro" id="IPR036465">
    <property type="entry name" value="vWFA_dom_sf"/>
</dbReference>
<gene>
    <name evidence="3" type="ORF">ATK36_0992</name>
</gene>
<evidence type="ECO:0000256" key="1">
    <source>
        <dbReference type="SAM" id="MobiDB-lite"/>
    </source>
</evidence>
<keyword evidence="4" id="KW-1185">Reference proteome</keyword>
<feature type="domain" description="VWFA" evidence="2">
    <location>
        <begin position="465"/>
        <end position="647"/>
    </location>
</feature>
<evidence type="ECO:0000313" key="3">
    <source>
        <dbReference type="EMBL" id="PFG57410.1"/>
    </source>
</evidence>
<dbReference type="RefSeq" id="WP_098509998.1">
    <property type="nucleotide sequence ID" value="NZ_JBIAKZ010000006.1"/>
</dbReference>
<name>A0A2A9G3N2_9PSEU</name>
<dbReference type="InterPro" id="IPR002035">
    <property type="entry name" value="VWF_A"/>
</dbReference>